<reference evidence="1" key="1">
    <citation type="journal article" date="2011" name="PLoS Genet.">
        <title>Parallel evolution of a type IV secretion system in radiating lineages of the host-restricted bacterial pathogen Bartonella.</title>
        <authorList>
            <person name="Engel P."/>
            <person name="Salzburger W."/>
            <person name="Liesch M."/>
            <person name="Chang C.C."/>
            <person name="Maruyama S."/>
            <person name="Lanz C."/>
            <person name="Calteau A."/>
            <person name="Lajus A."/>
            <person name="Medigue C."/>
            <person name="Schuster S.C."/>
            <person name="Dehio C."/>
        </authorList>
    </citation>
    <scope>NUCLEOTIDE SEQUENCE</scope>
    <source>
        <strain evidence="1">ATCC BAA-1498</strain>
    </source>
</reference>
<organism evidence="1">
    <name type="scientific">Bartonella rochalimae ATCC BAA-1498</name>
    <dbReference type="NCBI Taxonomy" id="685782"/>
    <lineage>
        <taxon>Bacteria</taxon>
        <taxon>Pseudomonadati</taxon>
        <taxon>Pseudomonadota</taxon>
        <taxon>Alphaproteobacteria</taxon>
        <taxon>Hyphomicrobiales</taxon>
        <taxon>Bartonellaceae</taxon>
        <taxon>Bartonella</taxon>
    </lineage>
</organism>
<gene>
    <name evidence="1" type="ORF">BARRO_30126</name>
</gene>
<name>E6YL07_9HYPH</name>
<protein>
    <submittedName>
        <fullName evidence="1">Uncharacterized protein</fullName>
    </submittedName>
</protein>
<sequence>MINNIRITLNHRDATLHFFDKKKFSQLNQEKTYLVYEGLTQN</sequence>
<accession>E6YL07</accession>
<dbReference type="AlphaFoldDB" id="E6YL07"/>
<dbReference type="EMBL" id="FN645457">
    <property type="protein sequence ID" value="CBI77545.1"/>
    <property type="molecule type" value="Genomic_DNA"/>
</dbReference>
<evidence type="ECO:0000313" key="1">
    <source>
        <dbReference type="EMBL" id="CBI77545.1"/>
    </source>
</evidence>
<proteinExistence type="predicted"/>